<name>A0A2P2PU67_RHIMU</name>
<dbReference type="EMBL" id="GGEC01077798">
    <property type="protein sequence ID" value="MBX58282.1"/>
    <property type="molecule type" value="Transcribed_RNA"/>
</dbReference>
<accession>A0A2P2PU67</accession>
<sequence>MEFTRPSNLPSWVTNPCEVPKGLIVNSFLLKSRIPRLSIAKSFLWLLGKTAYKQDTMSDY</sequence>
<reference evidence="1" key="1">
    <citation type="submission" date="2018-02" db="EMBL/GenBank/DDBJ databases">
        <title>Rhizophora mucronata_Transcriptome.</title>
        <authorList>
            <person name="Meera S.P."/>
            <person name="Sreeshan A."/>
            <person name="Augustine A."/>
        </authorList>
    </citation>
    <scope>NUCLEOTIDE SEQUENCE</scope>
    <source>
        <tissue evidence="1">Leaf</tissue>
    </source>
</reference>
<proteinExistence type="predicted"/>
<dbReference type="AlphaFoldDB" id="A0A2P2PU67"/>
<protein>
    <submittedName>
        <fullName evidence="1">Uncharacterized protein</fullName>
    </submittedName>
</protein>
<evidence type="ECO:0000313" key="1">
    <source>
        <dbReference type="EMBL" id="MBX58282.1"/>
    </source>
</evidence>
<organism evidence="1">
    <name type="scientific">Rhizophora mucronata</name>
    <name type="common">Asiatic mangrove</name>
    <dbReference type="NCBI Taxonomy" id="61149"/>
    <lineage>
        <taxon>Eukaryota</taxon>
        <taxon>Viridiplantae</taxon>
        <taxon>Streptophyta</taxon>
        <taxon>Embryophyta</taxon>
        <taxon>Tracheophyta</taxon>
        <taxon>Spermatophyta</taxon>
        <taxon>Magnoliopsida</taxon>
        <taxon>eudicotyledons</taxon>
        <taxon>Gunneridae</taxon>
        <taxon>Pentapetalae</taxon>
        <taxon>rosids</taxon>
        <taxon>fabids</taxon>
        <taxon>Malpighiales</taxon>
        <taxon>Rhizophoraceae</taxon>
        <taxon>Rhizophora</taxon>
    </lineage>
</organism>